<name>A0A418YL16_9GAMM</name>
<dbReference type="Proteomes" id="UP000283255">
    <property type="component" value="Unassembled WGS sequence"/>
</dbReference>
<evidence type="ECO:0000313" key="2">
    <source>
        <dbReference type="EMBL" id="RJG51661.1"/>
    </source>
</evidence>
<dbReference type="InterPro" id="IPR006869">
    <property type="entry name" value="DUF547"/>
</dbReference>
<evidence type="ECO:0000313" key="3">
    <source>
        <dbReference type="Proteomes" id="UP000283255"/>
    </source>
</evidence>
<dbReference type="PANTHER" id="PTHR46361:SF3">
    <property type="entry name" value="ELECTRON CARRIER_ PROTEIN DISULFIDE OXIDOREDUCTASE"/>
    <property type="match status" value="1"/>
</dbReference>
<keyword evidence="3" id="KW-1185">Reference proteome</keyword>
<dbReference type="EMBL" id="QZCH01000001">
    <property type="protein sequence ID" value="RJG51661.1"/>
    <property type="molecule type" value="Genomic_DNA"/>
</dbReference>
<gene>
    <name evidence="2" type="ORF">D1Z90_00745</name>
</gene>
<dbReference type="PANTHER" id="PTHR46361">
    <property type="entry name" value="ELECTRON CARRIER/ PROTEIN DISULFIDE OXIDOREDUCTASE"/>
    <property type="match status" value="1"/>
</dbReference>
<reference evidence="2 3" key="2">
    <citation type="submission" date="2019-01" db="EMBL/GenBank/DDBJ databases">
        <title>Motilimonas pumilus sp. nov., isolated from the gut of sea cucumber (Apostichopus japonicus).</title>
        <authorList>
            <person name="Wang F.-Q."/>
            <person name="Ren L.-H."/>
            <person name="Lin Y.-W."/>
            <person name="Sun G.-H."/>
            <person name="Du Z.-J."/>
            <person name="Zhao J.-X."/>
            <person name="Liu X.-J."/>
            <person name="Liu L.-J."/>
        </authorList>
    </citation>
    <scope>NUCLEOTIDE SEQUENCE [LARGE SCALE GENOMIC DNA]</scope>
    <source>
        <strain evidence="2 3">PLHSC7-2</strain>
    </source>
</reference>
<comment type="caution">
    <text evidence="2">The sequence shown here is derived from an EMBL/GenBank/DDBJ whole genome shotgun (WGS) entry which is preliminary data.</text>
</comment>
<sequence>MFISAFIAFFPVSTWADTQTALWRTASAQPQQTVSHQDWQYLLDNYLVVDKSGINLFRYGAVTQTDQETLHRYIAKLESVAPALLSKDQQMAYWINLYNAATVALIVEAYPVSSIKRVGSWFNLGPWDQEVVSISGHKLSLNDIEHQILRPIWQDPRIHYAVNCASIGCPNLAKQAYHEGNLEAQLEQQALEYVNHPRGVRVENDQLYLSSIYHWYQEDFGSFNELKLHLQQYAKPELKQALGLVSSDYQHNYDWSLNQAP</sequence>
<dbReference type="OrthoDB" id="526867at2"/>
<feature type="domain" description="DUF547" evidence="1">
    <location>
        <begin position="84"/>
        <end position="194"/>
    </location>
</feature>
<dbReference type="Pfam" id="PF04784">
    <property type="entry name" value="DUF547"/>
    <property type="match status" value="1"/>
</dbReference>
<proteinExistence type="predicted"/>
<evidence type="ECO:0000259" key="1">
    <source>
        <dbReference type="Pfam" id="PF04784"/>
    </source>
</evidence>
<dbReference type="AlphaFoldDB" id="A0A418YL16"/>
<organism evidence="2 3">
    <name type="scientific">Motilimonas pumila</name>
    <dbReference type="NCBI Taxonomy" id="2303987"/>
    <lineage>
        <taxon>Bacteria</taxon>
        <taxon>Pseudomonadati</taxon>
        <taxon>Pseudomonadota</taxon>
        <taxon>Gammaproteobacteria</taxon>
        <taxon>Alteromonadales</taxon>
        <taxon>Alteromonadales genera incertae sedis</taxon>
        <taxon>Motilimonas</taxon>
    </lineage>
</organism>
<accession>A0A418YL16</accession>
<protein>
    <submittedName>
        <fullName evidence="2">DUF547 domain-containing protein</fullName>
    </submittedName>
</protein>
<reference evidence="2 3" key="1">
    <citation type="submission" date="2018-09" db="EMBL/GenBank/DDBJ databases">
        <authorList>
            <person name="Wang F."/>
        </authorList>
    </citation>
    <scope>NUCLEOTIDE SEQUENCE [LARGE SCALE GENOMIC DNA]</scope>
    <source>
        <strain evidence="2 3">PLHSC7-2</strain>
    </source>
</reference>